<proteinExistence type="predicted"/>
<sequence>MIVLNAKDQAGQRLLSPAWVAEDATPIRYQVTLEQEKTGNRNRSQQSGIVPTPATGVPTPLGLLSYAPGGTVRVDILISDMSGRELARQAYFNP</sequence>
<dbReference type="Proteomes" id="UP000243535">
    <property type="component" value="Unassembled WGS sequence"/>
</dbReference>
<dbReference type="AlphaFoldDB" id="A0A0K6GUQ6"/>
<evidence type="ECO:0000313" key="3">
    <source>
        <dbReference type="Proteomes" id="UP000243535"/>
    </source>
</evidence>
<evidence type="ECO:0000313" key="2">
    <source>
        <dbReference type="EMBL" id="CUA82323.1"/>
    </source>
</evidence>
<dbReference type="STRING" id="375574.GCA_001418035_00981"/>
<evidence type="ECO:0008006" key="4">
    <source>
        <dbReference type="Google" id="ProtNLM"/>
    </source>
</evidence>
<dbReference type="InterPro" id="IPR053722">
    <property type="entry name" value="Curli_assembly_CsgC/AgfC"/>
</dbReference>
<dbReference type="EMBL" id="CYHA01000002">
    <property type="protein sequence ID" value="CUA82323.1"/>
    <property type="molecule type" value="Genomic_DNA"/>
</dbReference>
<feature type="region of interest" description="Disordered" evidence="1">
    <location>
        <begin position="35"/>
        <end position="54"/>
    </location>
</feature>
<dbReference type="Gene3D" id="2.60.40.2420">
    <property type="match status" value="1"/>
</dbReference>
<organism evidence="2 3">
    <name type="scientific">Gulbenkiania indica</name>
    <dbReference type="NCBI Taxonomy" id="375574"/>
    <lineage>
        <taxon>Bacteria</taxon>
        <taxon>Pseudomonadati</taxon>
        <taxon>Pseudomonadota</taxon>
        <taxon>Betaproteobacteria</taxon>
        <taxon>Neisseriales</taxon>
        <taxon>Chromobacteriaceae</taxon>
        <taxon>Gulbenkiania</taxon>
    </lineage>
</organism>
<gene>
    <name evidence="2" type="ORF">Ga0061063_1188</name>
</gene>
<reference evidence="3" key="1">
    <citation type="submission" date="2015-08" db="EMBL/GenBank/DDBJ databases">
        <authorList>
            <person name="Varghese N."/>
        </authorList>
    </citation>
    <scope>NUCLEOTIDE SEQUENCE [LARGE SCALE GENOMIC DNA]</scope>
    <source>
        <strain evidence="3">DSM 17901</strain>
    </source>
</reference>
<protein>
    <recommendedName>
        <fullName evidence="4">Curli assembly protein CsgC</fullName>
    </recommendedName>
</protein>
<name>A0A0K6GUQ6_9NEIS</name>
<evidence type="ECO:0000256" key="1">
    <source>
        <dbReference type="SAM" id="MobiDB-lite"/>
    </source>
</evidence>
<keyword evidence="3" id="KW-1185">Reference proteome</keyword>
<dbReference type="RefSeq" id="WP_132097790.1">
    <property type="nucleotide sequence ID" value="NZ_CYHA01000002.1"/>
</dbReference>
<accession>A0A0K6GUQ6</accession>